<keyword evidence="1" id="KW-0732">Signal</keyword>
<dbReference type="Proteomes" id="UP001596977">
    <property type="component" value="Unassembled WGS sequence"/>
</dbReference>
<proteinExistence type="predicted"/>
<feature type="signal peptide" evidence="1">
    <location>
        <begin position="1"/>
        <end position="24"/>
    </location>
</feature>
<accession>A0ABW3H4D1</accession>
<sequence length="154" mass="15940">MIARHAIRAAIAAAALCASGSASAQLVNGDFRFLTENDDNVVMVGTTVAGPDTARRFDVVLVLRSAAPSGSDSFAFVFVADCVKGTYRYSYTEAYSGNTLLSSGPSEMEAKPPAAGTLNDAAHKYGCEGKSSGGDSKIVKGMGAARMYGRSLLN</sequence>
<evidence type="ECO:0000256" key="1">
    <source>
        <dbReference type="SAM" id="SignalP"/>
    </source>
</evidence>
<organism evidence="2 3">
    <name type="scientific">Sphingomonas canadensis</name>
    <dbReference type="NCBI Taxonomy" id="1219257"/>
    <lineage>
        <taxon>Bacteria</taxon>
        <taxon>Pseudomonadati</taxon>
        <taxon>Pseudomonadota</taxon>
        <taxon>Alphaproteobacteria</taxon>
        <taxon>Sphingomonadales</taxon>
        <taxon>Sphingomonadaceae</taxon>
        <taxon>Sphingomonas</taxon>
    </lineage>
</organism>
<evidence type="ECO:0000313" key="3">
    <source>
        <dbReference type="Proteomes" id="UP001596977"/>
    </source>
</evidence>
<keyword evidence="3" id="KW-1185">Reference proteome</keyword>
<gene>
    <name evidence="2" type="ORF">ACFQ1E_07820</name>
</gene>
<protein>
    <submittedName>
        <fullName evidence="2">Uncharacterized protein</fullName>
    </submittedName>
</protein>
<reference evidence="3" key="1">
    <citation type="journal article" date="2019" name="Int. J. Syst. Evol. Microbiol.">
        <title>The Global Catalogue of Microorganisms (GCM) 10K type strain sequencing project: providing services to taxonomists for standard genome sequencing and annotation.</title>
        <authorList>
            <consortium name="The Broad Institute Genomics Platform"/>
            <consortium name="The Broad Institute Genome Sequencing Center for Infectious Disease"/>
            <person name="Wu L."/>
            <person name="Ma J."/>
        </authorList>
    </citation>
    <scope>NUCLEOTIDE SEQUENCE [LARGE SCALE GENOMIC DNA]</scope>
    <source>
        <strain evidence="3">CCUG 62982</strain>
    </source>
</reference>
<feature type="chain" id="PRO_5046714912" evidence="1">
    <location>
        <begin position="25"/>
        <end position="154"/>
    </location>
</feature>
<name>A0ABW3H4D1_9SPHN</name>
<dbReference type="EMBL" id="JBHTJG010000003">
    <property type="protein sequence ID" value="MFD0946238.1"/>
    <property type="molecule type" value="Genomic_DNA"/>
</dbReference>
<dbReference type="RefSeq" id="WP_264943611.1">
    <property type="nucleotide sequence ID" value="NZ_JAPDRA010000003.1"/>
</dbReference>
<evidence type="ECO:0000313" key="2">
    <source>
        <dbReference type="EMBL" id="MFD0946238.1"/>
    </source>
</evidence>
<comment type="caution">
    <text evidence="2">The sequence shown here is derived from an EMBL/GenBank/DDBJ whole genome shotgun (WGS) entry which is preliminary data.</text>
</comment>